<sequence>MAVQTFLEIPLVGRGATLSRLITLYEKAVAGQPQIIMLEGEAGAGKSRLATAFLDWAKVQGAAILEGKAYETYQRLAYQPLLDCFSPFSEPEQDLRQLLSDTWIAELSRLLPELREHYPNLPPPTTDETFASARLLEALARLGQAVATQQPLLIFIDDMQWADEATLDAFHYLCRRWAERATPVLLLFNRRTSAKRAEARLIEWLASLKSVIPLTRIELGPLSQQDILQLVHSLSEPHEAETADAHVSLASDPSKQHTRASTASLGPEQFAAWLYAETQGQPFYLVALLEALLEHGGLVPRLLKGKGWIFEPQAALLNAGTLGGILPAGVREMLQNRLAQLSPTARELLVAGAVLDHDFSFEDLCCLAQLSTQEGLIGLDEALNSLFLRESRRQPGALNSICYVFVHDKLRELVYSEAGKERRRVFHGRALKLLEEVSAPAAELAYHAVASGLLRLPFAGAWRRAMKLCMCLPCATPSDIMSKLAS</sequence>
<keyword evidence="2" id="KW-0067">ATP-binding</keyword>
<evidence type="ECO:0000313" key="6">
    <source>
        <dbReference type="Proteomes" id="UP000287188"/>
    </source>
</evidence>
<dbReference type="PANTHER" id="PTHR16305:SF28">
    <property type="entry name" value="GUANYLATE CYCLASE DOMAIN-CONTAINING PROTEIN"/>
    <property type="match status" value="1"/>
</dbReference>
<dbReference type="InterPro" id="IPR027417">
    <property type="entry name" value="P-loop_NTPase"/>
</dbReference>
<dbReference type="Pfam" id="PF13191">
    <property type="entry name" value="AAA_16"/>
    <property type="match status" value="1"/>
</dbReference>
<dbReference type="EMBL" id="BIFS01000002">
    <property type="protein sequence ID" value="GCE23827.1"/>
    <property type="molecule type" value="Genomic_DNA"/>
</dbReference>
<dbReference type="InterPro" id="IPR041664">
    <property type="entry name" value="AAA_16"/>
</dbReference>
<evidence type="ECO:0000256" key="1">
    <source>
        <dbReference type="ARBA" id="ARBA00022741"/>
    </source>
</evidence>
<feature type="domain" description="Orc1-like AAA ATPase" evidence="4">
    <location>
        <begin position="10"/>
        <end position="186"/>
    </location>
</feature>
<proteinExistence type="predicted"/>
<dbReference type="AlphaFoldDB" id="A0A402AXL0"/>
<keyword evidence="1" id="KW-0547">Nucleotide-binding</keyword>
<protein>
    <recommendedName>
        <fullName evidence="4">Orc1-like AAA ATPase domain-containing protein</fullName>
    </recommendedName>
</protein>
<dbReference type="RefSeq" id="WP_161977972.1">
    <property type="nucleotide sequence ID" value="NZ_BIFS01000002.1"/>
</dbReference>
<comment type="caution">
    <text evidence="5">The sequence shown here is derived from an EMBL/GenBank/DDBJ whole genome shotgun (WGS) entry which is preliminary data.</text>
</comment>
<accession>A0A402AXL0</accession>
<dbReference type="SUPFAM" id="SSF52540">
    <property type="entry name" value="P-loop containing nucleoside triphosphate hydrolases"/>
    <property type="match status" value="1"/>
</dbReference>
<gene>
    <name evidence="5" type="ORF">KDK_76270</name>
</gene>
<dbReference type="GO" id="GO:0004016">
    <property type="term" value="F:adenylate cyclase activity"/>
    <property type="evidence" value="ECO:0007669"/>
    <property type="project" value="TreeGrafter"/>
</dbReference>
<evidence type="ECO:0000256" key="2">
    <source>
        <dbReference type="ARBA" id="ARBA00022840"/>
    </source>
</evidence>
<dbReference type="Proteomes" id="UP000287188">
    <property type="component" value="Unassembled WGS sequence"/>
</dbReference>
<name>A0A402AXL0_9CHLR</name>
<dbReference type="GO" id="GO:0005524">
    <property type="term" value="F:ATP binding"/>
    <property type="evidence" value="ECO:0007669"/>
    <property type="project" value="UniProtKB-KW"/>
</dbReference>
<evidence type="ECO:0000259" key="4">
    <source>
        <dbReference type="Pfam" id="PF13191"/>
    </source>
</evidence>
<keyword evidence="6" id="KW-1185">Reference proteome</keyword>
<reference evidence="6" key="1">
    <citation type="submission" date="2018-12" db="EMBL/GenBank/DDBJ databases">
        <title>Tengunoibacter tsumagoiensis gen. nov., sp. nov., Dictyobacter kobayashii sp. nov., D. alpinus sp. nov., and D. joshuensis sp. nov. and description of Dictyobacteraceae fam. nov. within the order Ktedonobacterales isolated from Tengu-no-mugimeshi.</title>
        <authorList>
            <person name="Wang C.M."/>
            <person name="Zheng Y."/>
            <person name="Sakai Y."/>
            <person name="Toyoda A."/>
            <person name="Minakuchi Y."/>
            <person name="Abe K."/>
            <person name="Yokota A."/>
            <person name="Yabe S."/>
        </authorList>
    </citation>
    <scope>NUCLEOTIDE SEQUENCE [LARGE SCALE GENOMIC DNA]</scope>
    <source>
        <strain evidence="6">Uno11</strain>
    </source>
</reference>
<evidence type="ECO:0000313" key="5">
    <source>
        <dbReference type="EMBL" id="GCE23827.1"/>
    </source>
</evidence>
<dbReference type="PANTHER" id="PTHR16305">
    <property type="entry name" value="TESTICULAR SOLUBLE ADENYLYL CYCLASE"/>
    <property type="match status" value="1"/>
</dbReference>
<evidence type="ECO:0000256" key="3">
    <source>
        <dbReference type="SAM" id="MobiDB-lite"/>
    </source>
</evidence>
<organism evidence="5 6">
    <name type="scientific">Dictyobacter kobayashii</name>
    <dbReference type="NCBI Taxonomy" id="2014872"/>
    <lineage>
        <taxon>Bacteria</taxon>
        <taxon>Bacillati</taxon>
        <taxon>Chloroflexota</taxon>
        <taxon>Ktedonobacteria</taxon>
        <taxon>Ktedonobacterales</taxon>
        <taxon>Dictyobacteraceae</taxon>
        <taxon>Dictyobacter</taxon>
    </lineage>
</organism>
<feature type="region of interest" description="Disordered" evidence="3">
    <location>
        <begin position="242"/>
        <end position="261"/>
    </location>
</feature>
<dbReference type="GO" id="GO:0005737">
    <property type="term" value="C:cytoplasm"/>
    <property type="evidence" value="ECO:0007669"/>
    <property type="project" value="TreeGrafter"/>
</dbReference>
<dbReference type="Gene3D" id="3.40.50.300">
    <property type="entry name" value="P-loop containing nucleotide triphosphate hydrolases"/>
    <property type="match status" value="1"/>
</dbReference>